<evidence type="ECO:0000313" key="2">
    <source>
        <dbReference type="Proteomes" id="UP000218151"/>
    </source>
</evidence>
<keyword evidence="2" id="KW-1185">Reference proteome</keyword>
<dbReference type="RefSeq" id="WP_095997807.1">
    <property type="nucleotide sequence ID" value="NZ_NSLI01000003.1"/>
</dbReference>
<organism evidence="1 2">
    <name type="scientific">Sphingomonas lenta</name>
    <dbReference type="NCBI Taxonomy" id="1141887"/>
    <lineage>
        <taxon>Bacteria</taxon>
        <taxon>Pseudomonadati</taxon>
        <taxon>Pseudomonadota</taxon>
        <taxon>Alphaproteobacteria</taxon>
        <taxon>Sphingomonadales</taxon>
        <taxon>Sphingomonadaceae</taxon>
        <taxon>Sphingomonas</taxon>
    </lineage>
</organism>
<protein>
    <submittedName>
        <fullName evidence="1">STAS/SEC14 domain-containing protein</fullName>
    </submittedName>
</protein>
<dbReference type="EMBL" id="NSLI01000003">
    <property type="protein sequence ID" value="PAX07565.1"/>
    <property type="molecule type" value="Genomic_DNA"/>
</dbReference>
<comment type="caution">
    <text evidence="1">The sequence shown here is derived from an EMBL/GenBank/DDBJ whole genome shotgun (WGS) entry which is preliminary data.</text>
</comment>
<reference evidence="2" key="1">
    <citation type="submission" date="2017-09" db="EMBL/GenBank/DDBJ databases">
        <authorList>
            <person name="Feng G."/>
            <person name="Zhu H."/>
        </authorList>
    </citation>
    <scope>NUCLEOTIDE SEQUENCE [LARGE SCALE GENOMIC DNA]</scope>
    <source>
        <strain evidence="2">1PNM-20</strain>
    </source>
</reference>
<dbReference type="Proteomes" id="UP000218151">
    <property type="component" value="Unassembled WGS sequence"/>
</dbReference>
<accession>A0A2A2SEE3</accession>
<name>A0A2A2SEE3_9SPHN</name>
<proteinExistence type="predicted"/>
<dbReference type="AlphaFoldDB" id="A0A2A2SEE3"/>
<dbReference type="OrthoDB" id="7473089at2"/>
<evidence type="ECO:0000313" key="1">
    <source>
        <dbReference type="EMBL" id="PAX07565.1"/>
    </source>
</evidence>
<sequence>MDASFSVTADPARDLVRITLSGFLTTELTADFLRARNEAHRQLRCGPNEHATVADIRGLAIQAQDLVTRFQSVLADPAYRSRRLAIVTPSSLARLQAQRAAGNRDARFFGSLEEAEAWALEPGPATRAAA</sequence>
<gene>
    <name evidence="1" type="ORF">CKY28_07855</name>
</gene>